<accession>A0A8T2UMT5</accession>
<organism evidence="2 3">
    <name type="scientific">Ceratopteris richardii</name>
    <name type="common">Triangle waterfern</name>
    <dbReference type="NCBI Taxonomy" id="49495"/>
    <lineage>
        <taxon>Eukaryota</taxon>
        <taxon>Viridiplantae</taxon>
        <taxon>Streptophyta</taxon>
        <taxon>Embryophyta</taxon>
        <taxon>Tracheophyta</taxon>
        <taxon>Polypodiopsida</taxon>
        <taxon>Polypodiidae</taxon>
        <taxon>Polypodiales</taxon>
        <taxon>Pteridineae</taxon>
        <taxon>Pteridaceae</taxon>
        <taxon>Parkerioideae</taxon>
        <taxon>Ceratopteris</taxon>
    </lineage>
</organism>
<reference evidence="2" key="1">
    <citation type="submission" date="2021-08" db="EMBL/GenBank/DDBJ databases">
        <title>WGS assembly of Ceratopteris richardii.</title>
        <authorList>
            <person name="Marchant D.B."/>
            <person name="Chen G."/>
            <person name="Jenkins J."/>
            <person name="Shu S."/>
            <person name="Leebens-Mack J."/>
            <person name="Grimwood J."/>
            <person name="Schmutz J."/>
            <person name="Soltis P."/>
            <person name="Soltis D."/>
            <person name="Chen Z.-H."/>
        </authorList>
    </citation>
    <scope>NUCLEOTIDE SEQUENCE</scope>
    <source>
        <strain evidence="2">Whitten #5841</strain>
        <tissue evidence="2">Leaf</tissue>
    </source>
</reference>
<comment type="caution">
    <text evidence="2">The sequence shown here is derived from an EMBL/GenBank/DDBJ whole genome shotgun (WGS) entry which is preliminary data.</text>
</comment>
<feature type="transmembrane region" description="Helical" evidence="1">
    <location>
        <begin position="29"/>
        <end position="48"/>
    </location>
</feature>
<dbReference type="AlphaFoldDB" id="A0A8T2UMT5"/>
<keyword evidence="1" id="KW-0472">Membrane</keyword>
<keyword evidence="1" id="KW-1133">Transmembrane helix</keyword>
<keyword evidence="1" id="KW-0812">Transmembrane</keyword>
<dbReference type="Proteomes" id="UP000825935">
    <property type="component" value="Chromosome 5"/>
</dbReference>
<evidence type="ECO:0000256" key="1">
    <source>
        <dbReference type="SAM" id="Phobius"/>
    </source>
</evidence>
<keyword evidence="3" id="KW-1185">Reference proteome</keyword>
<evidence type="ECO:0000313" key="3">
    <source>
        <dbReference type="Proteomes" id="UP000825935"/>
    </source>
</evidence>
<dbReference type="EMBL" id="CM035410">
    <property type="protein sequence ID" value="KAH7437447.1"/>
    <property type="molecule type" value="Genomic_DNA"/>
</dbReference>
<protein>
    <submittedName>
        <fullName evidence="2">Uncharacterized protein</fullName>
    </submittedName>
</protein>
<gene>
    <name evidence="2" type="ORF">KP509_05G072500</name>
</gene>
<proteinExistence type="predicted"/>
<sequence>MLSRSPLLYGALFLQPISGALFRLLVDWTMIVQLLRTLCLLFHLCLLFSTLNQMNVDRCASTLSKLRGINSSMLSHFSNPHGGSADQYIRRLHMAPLHEHNFNVRRHVFLSQ</sequence>
<evidence type="ECO:0000313" key="2">
    <source>
        <dbReference type="EMBL" id="KAH7437447.1"/>
    </source>
</evidence>
<name>A0A8T2UMT5_CERRI</name>